<evidence type="ECO:0000259" key="6">
    <source>
        <dbReference type="PROSITE" id="PS50157"/>
    </source>
</evidence>
<keyword evidence="4" id="KW-0862">Zinc</keyword>
<evidence type="ECO:0000256" key="4">
    <source>
        <dbReference type="ARBA" id="ARBA00022833"/>
    </source>
</evidence>
<dbReference type="PROSITE" id="PS50157">
    <property type="entry name" value="ZINC_FINGER_C2H2_2"/>
    <property type="match status" value="4"/>
</dbReference>
<evidence type="ECO:0000256" key="1">
    <source>
        <dbReference type="ARBA" id="ARBA00022723"/>
    </source>
</evidence>
<keyword evidence="8" id="KW-1185">Reference proteome</keyword>
<evidence type="ECO:0000256" key="2">
    <source>
        <dbReference type="ARBA" id="ARBA00022737"/>
    </source>
</evidence>
<reference evidence="7" key="1">
    <citation type="submission" date="2023-08" db="EMBL/GenBank/DDBJ databases">
        <title>Reference Genome Resource for the Citrus Pathogen Phytophthora citrophthora.</title>
        <authorList>
            <person name="Moller H."/>
            <person name="Coetzee B."/>
            <person name="Rose L.J."/>
            <person name="Van Niekerk J.M."/>
        </authorList>
    </citation>
    <scope>NUCLEOTIDE SEQUENCE</scope>
    <source>
        <strain evidence="7">STE-U-9442</strain>
    </source>
</reference>
<gene>
    <name evidence="7" type="ORF">P3T76_011847</name>
</gene>
<dbReference type="PANTHER" id="PTHR14003">
    <property type="entry name" value="TRANSCRIPTIONAL REPRESSOR PROTEIN YY"/>
    <property type="match status" value="1"/>
</dbReference>
<dbReference type="FunFam" id="3.30.160.60:FF:002343">
    <property type="entry name" value="Zinc finger protein 33A"/>
    <property type="match status" value="1"/>
</dbReference>
<dbReference type="Gene3D" id="3.30.160.60">
    <property type="entry name" value="Classic Zinc Finger"/>
    <property type="match status" value="4"/>
</dbReference>
<keyword evidence="2" id="KW-0677">Repeat</keyword>
<organism evidence="7 8">
    <name type="scientific">Phytophthora citrophthora</name>
    <dbReference type="NCBI Taxonomy" id="4793"/>
    <lineage>
        <taxon>Eukaryota</taxon>
        <taxon>Sar</taxon>
        <taxon>Stramenopiles</taxon>
        <taxon>Oomycota</taxon>
        <taxon>Peronosporomycetes</taxon>
        <taxon>Peronosporales</taxon>
        <taxon>Peronosporaceae</taxon>
        <taxon>Phytophthora</taxon>
    </lineage>
</organism>
<feature type="domain" description="C2H2-type" evidence="6">
    <location>
        <begin position="144"/>
        <end position="173"/>
    </location>
</feature>
<dbReference type="InterPro" id="IPR013087">
    <property type="entry name" value="Znf_C2H2_type"/>
</dbReference>
<accession>A0AAD9G8A3</accession>
<sequence length="291" mass="32731">MSTDVFLERTGVGSISDAVCLAASLTGPHAPQLNSLFDLERACRNAFTPANVEQYPYYTMSAITAVRPNMMNQTRFRDPQQDRPFACPVPLCGGRFHRKFTLHEHMKTHTGEQPHQCPIESCGKRFSTSGNLARHKRLHSLHKMECPVAGCTRIFTSKDMLAKHQKVHNGNSIHTCVVEGCGKTFSTAGNLTRHMKTQHRSVPLPANSRSSRQQRYRQQIQQQAAKVVSPVMTMQSPCDEFPVLDALDFDMMAFLPPVEDQLQQFSFLNPPTTNPEAISEEDLKDLLECLF</sequence>
<dbReference type="Proteomes" id="UP001259832">
    <property type="component" value="Unassembled WGS sequence"/>
</dbReference>
<name>A0AAD9G8A3_9STRA</name>
<dbReference type="Pfam" id="PF00096">
    <property type="entry name" value="zf-C2H2"/>
    <property type="match status" value="3"/>
</dbReference>
<protein>
    <submittedName>
        <fullName evidence="7">Zinc finger protein 410</fullName>
    </submittedName>
</protein>
<proteinExistence type="predicted"/>
<dbReference type="EMBL" id="JASMQC010000028">
    <property type="protein sequence ID" value="KAK1933633.1"/>
    <property type="molecule type" value="Genomic_DNA"/>
</dbReference>
<evidence type="ECO:0000256" key="5">
    <source>
        <dbReference type="PROSITE-ProRule" id="PRU00042"/>
    </source>
</evidence>
<evidence type="ECO:0000256" key="3">
    <source>
        <dbReference type="ARBA" id="ARBA00022771"/>
    </source>
</evidence>
<dbReference type="SUPFAM" id="SSF57667">
    <property type="entry name" value="beta-beta-alpha zinc fingers"/>
    <property type="match status" value="2"/>
</dbReference>
<keyword evidence="3 5" id="KW-0863">Zinc-finger</keyword>
<dbReference type="GO" id="GO:0008270">
    <property type="term" value="F:zinc ion binding"/>
    <property type="evidence" value="ECO:0007669"/>
    <property type="project" value="UniProtKB-KW"/>
</dbReference>
<keyword evidence="1" id="KW-0479">Metal-binding</keyword>
<dbReference type="PROSITE" id="PS00028">
    <property type="entry name" value="ZINC_FINGER_C2H2_1"/>
    <property type="match status" value="4"/>
</dbReference>
<dbReference type="GO" id="GO:0031519">
    <property type="term" value="C:PcG protein complex"/>
    <property type="evidence" value="ECO:0007669"/>
    <property type="project" value="TreeGrafter"/>
</dbReference>
<dbReference type="InterPro" id="IPR036236">
    <property type="entry name" value="Znf_C2H2_sf"/>
</dbReference>
<comment type="caution">
    <text evidence="7">The sequence shown here is derived from an EMBL/GenBank/DDBJ whole genome shotgun (WGS) entry which is preliminary data.</text>
</comment>
<feature type="domain" description="C2H2-type" evidence="6">
    <location>
        <begin position="85"/>
        <end position="114"/>
    </location>
</feature>
<feature type="domain" description="C2H2-type" evidence="6">
    <location>
        <begin position="115"/>
        <end position="144"/>
    </location>
</feature>
<evidence type="ECO:0000313" key="7">
    <source>
        <dbReference type="EMBL" id="KAK1933633.1"/>
    </source>
</evidence>
<dbReference type="GO" id="GO:0005667">
    <property type="term" value="C:transcription regulator complex"/>
    <property type="evidence" value="ECO:0007669"/>
    <property type="project" value="TreeGrafter"/>
</dbReference>
<dbReference type="SMART" id="SM00355">
    <property type="entry name" value="ZnF_C2H2"/>
    <property type="match status" value="4"/>
</dbReference>
<dbReference type="GO" id="GO:0000785">
    <property type="term" value="C:chromatin"/>
    <property type="evidence" value="ECO:0007669"/>
    <property type="project" value="TreeGrafter"/>
</dbReference>
<dbReference type="PANTHER" id="PTHR14003:SF20">
    <property type="entry name" value="FINGER DOMAIN PROTEIN, PUTATIVE (AFU_ORTHOLOGUE AFUA_4G10380)-RELATED"/>
    <property type="match status" value="1"/>
</dbReference>
<evidence type="ECO:0000313" key="8">
    <source>
        <dbReference type="Proteomes" id="UP001259832"/>
    </source>
</evidence>
<dbReference type="GO" id="GO:0000978">
    <property type="term" value="F:RNA polymerase II cis-regulatory region sequence-specific DNA binding"/>
    <property type="evidence" value="ECO:0007669"/>
    <property type="project" value="TreeGrafter"/>
</dbReference>
<feature type="domain" description="C2H2-type" evidence="6">
    <location>
        <begin position="174"/>
        <end position="203"/>
    </location>
</feature>
<dbReference type="GO" id="GO:0000981">
    <property type="term" value="F:DNA-binding transcription factor activity, RNA polymerase II-specific"/>
    <property type="evidence" value="ECO:0007669"/>
    <property type="project" value="TreeGrafter"/>
</dbReference>
<dbReference type="AlphaFoldDB" id="A0AAD9G8A3"/>